<dbReference type="InterPro" id="IPR003879">
    <property type="entry name" value="Butyrophylin_SPRY"/>
</dbReference>
<dbReference type="SUPFAM" id="SSF57850">
    <property type="entry name" value="RING/U-box"/>
    <property type="match status" value="1"/>
</dbReference>
<dbReference type="PANTHER" id="PTHR24103">
    <property type="entry name" value="E3 UBIQUITIN-PROTEIN LIGASE TRIM"/>
    <property type="match status" value="1"/>
</dbReference>
<feature type="domain" description="RING-type" evidence="6">
    <location>
        <begin position="13"/>
        <end position="53"/>
    </location>
</feature>
<dbReference type="InParanoid" id="A0A3B1KJH6"/>
<dbReference type="SUPFAM" id="SSF49899">
    <property type="entry name" value="Concanavalin A-like lectins/glucanases"/>
    <property type="match status" value="1"/>
</dbReference>
<proteinExistence type="predicted"/>
<feature type="coiled-coil region" evidence="5">
    <location>
        <begin position="199"/>
        <end position="233"/>
    </location>
</feature>
<dbReference type="PROSITE" id="PS00518">
    <property type="entry name" value="ZF_RING_1"/>
    <property type="match status" value="1"/>
</dbReference>
<evidence type="ECO:0000313" key="9">
    <source>
        <dbReference type="Ensembl" id="ENSAMXP00000053991.1"/>
    </source>
</evidence>
<reference evidence="9" key="3">
    <citation type="submission" date="2025-08" db="UniProtKB">
        <authorList>
            <consortium name="Ensembl"/>
        </authorList>
    </citation>
    <scope>IDENTIFICATION</scope>
</reference>
<evidence type="ECO:0000256" key="3">
    <source>
        <dbReference type="ARBA" id="ARBA00022833"/>
    </source>
</evidence>
<dbReference type="InterPro" id="IPR050143">
    <property type="entry name" value="TRIM/RBCC"/>
</dbReference>
<evidence type="ECO:0000259" key="6">
    <source>
        <dbReference type="PROSITE" id="PS50089"/>
    </source>
</evidence>
<dbReference type="PRINTS" id="PR01407">
    <property type="entry name" value="BUTYPHLNCDUF"/>
</dbReference>
<dbReference type="FunFam" id="2.60.120.920:FF:000004">
    <property type="entry name" value="Butyrophilin subfamily 1 member A1"/>
    <property type="match status" value="1"/>
</dbReference>
<dbReference type="Proteomes" id="UP000018467">
    <property type="component" value="Unassembled WGS sequence"/>
</dbReference>
<dbReference type="InterPro" id="IPR017907">
    <property type="entry name" value="Znf_RING_CS"/>
</dbReference>
<dbReference type="Bgee" id="ENSAMXG00000043560">
    <property type="expression patterns" value="Expressed in intestine and 9 other cell types or tissues"/>
</dbReference>
<dbReference type="InterPro" id="IPR000315">
    <property type="entry name" value="Znf_B-box"/>
</dbReference>
<dbReference type="PROSITE" id="PS50119">
    <property type="entry name" value="ZF_BBOX"/>
    <property type="match status" value="1"/>
</dbReference>
<dbReference type="Pfam" id="PF13765">
    <property type="entry name" value="PRY"/>
    <property type="match status" value="1"/>
</dbReference>
<dbReference type="InterPro" id="IPR001870">
    <property type="entry name" value="B30.2/SPRY"/>
</dbReference>
<evidence type="ECO:0000256" key="5">
    <source>
        <dbReference type="SAM" id="Coils"/>
    </source>
</evidence>
<dbReference type="InterPro" id="IPR043136">
    <property type="entry name" value="B30.2/SPRY_sf"/>
</dbReference>
<dbReference type="STRING" id="7994.ENSAMXP00000053991"/>
<dbReference type="Ensembl" id="ENSAMXT00000049953.1">
    <property type="protein sequence ID" value="ENSAMXP00000053991.1"/>
    <property type="gene ID" value="ENSAMXG00000043560.1"/>
</dbReference>
<dbReference type="Gene3D" id="2.60.120.920">
    <property type="match status" value="1"/>
</dbReference>
<dbReference type="PROSITE" id="PS50089">
    <property type="entry name" value="ZF_RING_2"/>
    <property type="match status" value="1"/>
</dbReference>
<dbReference type="GO" id="GO:0008270">
    <property type="term" value="F:zinc ion binding"/>
    <property type="evidence" value="ECO:0007669"/>
    <property type="project" value="UniProtKB-KW"/>
</dbReference>
<protein>
    <submittedName>
        <fullName evidence="9">Uncharacterized protein</fullName>
    </submittedName>
</protein>
<feature type="domain" description="B box-type" evidence="7">
    <location>
        <begin position="85"/>
        <end position="126"/>
    </location>
</feature>
<dbReference type="SMART" id="SM00184">
    <property type="entry name" value="RING"/>
    <property type="match status" value="1"/>
</dbReference>
<dbReference type="Pfam" id="PF00622">
    <property type="entry name" value="SPRY"/>
    <property type="match status" value="1"/>
</dbReference>
<dbReference type="InterPro" id="IPR013320">
    <property type="entry name" value="ConA-like_dom_sf"/>
</dbReference>
<name>A0A3B1KJH6_ASTMX</name>
<feature type="domain" description="B30.2/SPRY" evidence="8">
    <location>
        <begin position="273"/>
        <end position="469"/>
    </location>
</feature>
<sequence length="470" mass="53613">MASRSFSEEDFSCPVCCDIFKDPVLLLCSHSVCKECLNKFWESKGSRECPVCRRRSSIEHPPRNLVLKNLCETFLQERSQRSLEGSETLCSLHSEKLRLYCLEDQQLVCLVCRDSKIHTNHKFLPLQEAALDCKEELRTALNPLKEKLELFKECKLNWDQTAEHIKTQARQTEKQIKKDFEKLHQVLRDEEAARIAALMEEEEQKSQMMKEKIEKMSKEISALSDTIRAIEEEMGAENVSFLQNYKATVKRTQCTLQDPETPSGALLNVGKHLANLKFTVWKKMQEMVQFTPVTLDPNTADSKLTLSDDLTKVKIGTKKQKLPDNPERCDVSLCVLGSDSFHSGTHCWDVEVGDGDFWCLGVMTESAQRKGYITSRSGVWFVCFINDEYLDSSSTRLSISLSVSQKVQRVRVHLDWDRGKLSFSDPLNNTHLHTITQTFTEAVFPWFCNGSSCPLIISPVKLSVSVIPLS</sequence>
<organism evidence="9 10">
    <name type="scientific">Astyanax mexicanus</name>
    <name type="common">Blind cave fish</name>
    <name type="synonym">Astyanax fasciatus mexicanus</name>
    <dbReference type="NCBI Taxonomy" id="7994"/>
    <lineage>
        <taxon>Eukaryota</taxon>
        <taxon>Metazoa</taxon>
        <taxon>Chordata</taxon>
        <taxon>Craniata</taxon>
        <taxon>Vertebrata</taxon>
        <taxon>Euteleostomi</taxon>
        <taxon>Actinopterygii</taxon>
        <taxon>Neopterygii</taxon>
        <taxon>Teleostei</taxon>
        <taxon>Ostariophysi</taxon>
        <taxon>Characiformes</taxon>
        <taxon>Characoidei</taxon>
        <taxon>Acestrorhamphidae</taxon>
        <taxon>Acestrorhamphinae</taxon>
        <taxon>Astyanax</taxon>
    </lineage>
</organism>
<dbReference type="Pfam" id="PF00643">
    <property type="entry name" value="zf-B_box"/>
    <property type="match status" value="1"/>
</dbReference>
<keyword evidence="3" id="KW-0862">Zinc</keyword>
<reference evidence="10" key="2">
    <citation type="journal article" date="2014" name="Nat. Commun.">
        <title>The cavefish genome reveals candidate genes for eye loss.</title>
        <authorList>
            <person name="McGaugh S.E."/>
            <person name="Gross J.B."/>
            <person name="Aken B."/>
            <person name="Blin M."/>
            <person name="Borowsky R."/>
            <person name="Chalopin D."/>
            <person name="Hinaux H."/>
            <person name="Jeffery W.R."/>
            <person name="Keene A."/>
            <person name="Ma L."/>
            <person name="Minx P."/>
            <person name="Murphy D."/>
            <person name="O'Quin K.E."/>
            <person name="Retaux S."/>
            <person name="Rohner N."/>
            <person name="Searle S.M."/>
            <person name="Stahl B.A."/>
            <person name="Tabin C."/>
            <person name="Volff J.N."/>
            <person name="Yoshizawa M."/>
            <person name="Warren W.C."/>
        </authorList>
    </citation>
    <scope>NUCLEOTIDE SEQUENCE [LARGE SCALE GENOMIC DNA]</scope>
    <source>
        <strain evidence="10">female</strain>
    </source>
</reference>
<dbReference type="FunCoup" id="A0A3B1KJH6">
    <property type="interactions" value="186"/>
</dbReference>
<dbReference type="CDD" id="cd12893">
    <property type="entry name" value="SPRY_PRY_TRIM35"/>
    <property type="match status" value="1"/>
</dbReference>
<dbReference type="PROSITE" id="PS50188">
    <property type="entry name" value="B302_SPRY"/>
    <property type="match status" value="1"/>
</dbReference>
<dbReference type="InterPro" id="IPR027370">
    <property type="entry name" value="Znf-RING_euk"/>
</dbReference>
<keyword evidence="2 4" id="KW-0863">Zinc-finger</keyword>
<dbReference type="SMART" id="SM00449">
    <property type="entry name" value="SPRY"/>
    <property type="match status" value="1"/>
</dbReference>
<dbReference type="InterPro" id="IPR001841">
    <property type="entry name" value="Znf_RING"/>
</dbReference>
<dbReference type="InterPro" id="IPR006574">
    <property type="entry name" value="PRY"/>
</dbReference>
<dbReference type="InterPro" id="IPR013083">
    <property type="entry name" value="Znf_RING/FYVE/PHD"/>
</dbReference>
<keyword evidence="5" id="KW-0175">Coiled coil</keyword>
<dbReference type="SUPFAM" id="SSF57845">
    <property type="entry name" value="B-box zinc-binding domain"/>
    <property type="match status" value="1"/>
</dbReference>
<dbReference type="SMART" id="SM00336">
    <property type="entry name" value="BBOX"/>
    <property type="match status" value="1"/>
</dbReference>
<dbReference type="AlphaFoldDB" id="A0A3B1KJH6"/>
<dbReference type="Pfam" id="PF13445">
    <property type="entry name" value="zf-RING_UBOX"/>
    <property type="match status" value="1"/>
</dbReference>
<dbReference type="SMART" id="SM00589">
    <property type="entry name" value="PRY"/>
    <property type="match status" value="1"/>
</dbReference>
<evidence type="ECO:0000256" key="2">
    <source>
        <dbReference type="ARBA" id="ARBA00022771"/>
    </source>
</evidence>
<keyword evidence="10" id="KW-1185">Reference proteome</keyword>
<evidence type="ECO:0000259" key="7">
    <source>
        <dbReference type="PROSITE" id="PS50119"/>
    </source>
</evidence>
<reference evidence="9" key="4">
    <citation type="submission" date="2025-09" db="UniProtKB">
        <authorList>
            <consortium name="Ensembl"/>
        </authorList>
    </citation>
    <scope>IDENTIFICATION</scope>
</reference>
<dbReference type="CDD" id="cd22249">
    <property type="entry name" value="UDM1_RNF168_RNF169-like"/>
    <property type="match status" value="1"/>
</dbReference>
<evidence type="ECO:0000256" key="4">
    <source>
        <dbReference type="PROSITE-ProRule" id="PRU00024"/>
    </source>
</evidence>
<accession>A0A3B1KJH6</accession>
<keyword evidence="1" id="KW-0479">Metal-binding</keyword>
<evidence type="ECO:0000259" key="8">
    <source>
        <dbReference type="PROSITE" id="PS50188"/>
    </source>
</evidence>
<evidence type="ECO:0000313" key="10">
    <source>
        <dbReference type="Proteomes" id="UP000018467"/>
    </source>
</evidence>
<dbReference type="Gene3D" id="3.30.160.60">
    <property type="entry name" value="Classic Zinc Finger"/>
    <property type="match status" value="1"/>
</dbReference>
<evidence type="ECO:0000256" key="1">
    <source>
        <dbReference type="ARBA" id="ARBA00022723"/>
    </source>
</evidence>
<dbReference type="GeneTree" id="ENSGT01030000234583"/>
<dbReference type="Gene3D" id="3.30.40.10">
    <property type="entry name" value="Zinc/RING finger domain, C3HC4 (zinc finger)"/>
    <property type="match status" value="1"/>
</dbReference>
<dbReference type="InterPro" id="IPR003877">
    <property type="entry name" value="SPRY_dom"/>
</dbReference>
<reference evidence="10" key="1">
    <citation type="submission" date="2013-03" db="EMBL/GenBank/DDBJ databases">
        <authorList>
            <person name="Jeffery W."/>
            <person name="Warren W."/>
            <person name="Wilson R.K."/>
        </authorList>
    </citation>
    <scope>NUCLEOTIDE SEQUENCE</scope>
    <source>
        <strain evidence="10">female</strain>
    </source>
</reference>